<feature type="compositionally biased region" description="Gly residues" evidence="4">
    <location>
        <begin position="320"/>
        <end position="350"/>
    </location>
</feature>
<feature type="region of interest" description="Disordered" evidence="4">
    <location>
        <begin position="398"/>
        <end position="436"/>
    </location>
</feature>
<dbReference type="SMART" id="SM00360">
    <property type="entry name" value="RRM"/>
    <property type="match status" value="2"/>
</dbReference>
<evidence type="ECO:0000256" key="3">
    <source>
        <dbReference type="PROSITE-ProRule" id="PRU00176"/>
    </source>
</evidence>
<keyword evidence="7" id="KW-1185">Reference proteome</keyword>
<dbReference type="Proteomes" id="UP000054560">
    <property type="component" value="Unassembled WGS sequence"/>
</dbReference>
<organism evidence="6 7">
    <name type="scientific">Sphaeroforma arctica JP610</name>
    <dbReference type="NCBI Taxonomy" id="667725"/>
    <lineage>
        <taxon>Eukaryota</taxon>
        <taxon>Ichthyosporea</taxon>
        <taxon>Ichthyophonida</taxon>
        <taxon>Sphaeroforma</taxon>
    </lineage>
</organism>
<gene>
    <name evidence="6" type="ORF">SARC_02328</name>
</gene>
<feature type="compositionally biased region" description="Gly residues" evidence="4">
    <location>
        <begin position="474"/>
        <end position="490"/>
    </location>
</feature>
<dbReference type="PANTHER" id="PTHR48032">
    <property type="entry name" value="RNA-BINDING PROTEIN MUSASHI HOMOLOG RBP6"/>
    <property type="match status" value="1"/>
</dbReference>
<dbReference type="Pfam" id="PF00076">
    <property type="entry name" value="RRM_1"/>
    <property type="match status" value="2"/>
</dbReference>
<feature type="region of interest" description="Disordered" evidence="4">
    <location>
        <begin position="473"/>
        <end position="503"/>
    </location>
</feature>
<dbReference type="InterPro" id="IPR012677">
    <property type="entry name" value="Nucleotide-bd_a/b_plait_sf"/>
</dbReference>
<feature type="domain" description="RRM" evidence="5">
    <location>
        <begin position="85"/>
        <end position="173"/>
    </location>
</feature>
<feature type="domain" description="RRM" evidence="5">
    <location>
        <begin position="178"/>
        <end position="255"/>
    </location>
</feature>
<name>A0A0L0G9C5_9EUKA</name>
<sequence>MDAIVETQANNEVEDDLYNDAIEAEEEVGEELPAEEAEGVDANEQVGTGEDLIDAAQSKALNTENDPNANQENTSQKPESDGTEGKMFIGGLSWNTTKETLQSYFGKYGEIVDSVIMMTPGGDRSRGFGFLTFADPKSVEKVMGAGPHTIDERTIDPKPAVPQRAIRRDSERPLIKTMKIFVGGLSPETTEESLTTFFGKFGKVDDVVIMKDKFTQRLRGFGFVSFTEASVVDTVVQKQYYEVDGKEIEVKKAEPRSDSNRPGGFQSGGRGGYGGGYGGNPSYGGSSHGQRGAGGYQSGGYGGQSSYGGGKFGASSRGGSSYGGGRGGHQNGGSSRGGGYDSRGSRGGYNSGYDQYGQQSGGGGWGADPYAQGSSGAYGASAGGGAWDGYGYGDQSASSGYGRGAAGGDSARGSTAGYGDSYGYDQYGQASTGGYSQGGYDSYDASGYAAQGSAQGAYGAGYGASGGYDDKSSGYGGGSSTYSSGGGRGGSSRDSRYNPYGRS</sequence>
<keyword evidence="1" id="KW-0677">Repeat</keyword>
<dbReference type="Gene3D" id="3.30.70.330">
    <property type="match status" value="2"/>
</dbReference>
<dbReference type="PROSITE" id="PS50102">
    <property type="entry name" value="RRM"/>
    <property type="match status" value="2"/>
</dbReference>
<proteinExistence type="predicted"/>
<dbReference type="EMBL" id="KQ241699">
    <property type="protein sequence ID" value="KNC85491.1"/>
    <property type="molecule type" value="Genomic_DNA"/>
</dbReference>
<feature type="compositionally biased region" description="Gly residues" evidence="4">
    <location>
        <begin position="265"/>
        <end position="282"/>
    </location>
</feature>
<evidence type="ECO:0000259" key="5">
    <source>
        <dbReference type="PROSITE" id="PS50102"/>
    </source>
</evidence>
<reference evidence="6 7" key="1">
    <citation type="submission" date="2011-02" db="EMBL/GenBank/DDBJ databases">
        <title>The Genome Sequence of Sphaeroforma arctica JP610.</title>
        <authorList>
            <consortium name="The Broad Institute Genome Sequencing Platform"/>
            <person name="Russ C."/>
            <person name="Cuomo C."/>
            <person name="Young S.K."/>
            <person name="Zeng Q."/>
            <person name="Gargeya S."/>
            <person name="Alvarado L."/>
            <person name="Berlin A."/>
            <person name="Chapman S.B."/>
            <person name="Chen Z."/>
            <person name="Freedman E."/>
            <person name="Gellesch M."/>
            <person name="Goldberg J."/>
            <person name="Griggs A."/>
            <person name="Gujja S."/>
            <person name="Heilman E."/>
            <person name="Heiman D."/>
            <person name="Howarth C."/>
            <person name="Mehta T."/>
            <person name="Neiman D."/>
            <person name="Pearson M."/>
            <person name="Roberts A."/>
            <person name="Saif S."/>
            <person name="Shea T."/>
            <person name="Shenoy N."/>
            <person name="Sisk P."/>
            <person name="Stolte C."/>
            <person name="Sykes S."/>
            <person name="White J."/>
            <person name="Yandava C."/>
            <person name="Burger G."/>
            <person name="Gray M.W."/>
            <person name="Holland P.W.H."/>
            <person name="King N."/>
            <person name="Lang F.B.F."/>
            <person name="Roger A.J."/>
            <person name="Ruiz-Trillo I."/>
            <person name="Haas B."/>
            <person name="Nusbaum C."/>
            <person name="Birren B."/>
        </authorList>
    </citation>
    <scope>NUCLEOTIDE SEQUENCE [LARGE SCALE GENOMIC DNA]</scope>
    <source>
        <strain evidence="6 7">JP610</strain>
    </source>
</reference>
<dbReference type="RefSeq" id="XP_014159393.1">
    <property type="nucleotide sequence ID" value="XM_014303918.1"/>
</dbReference>
<feature type="compositionally biased region" description="Polar residues" evidence="4">
    <location>
        <begin position="59"/>
        <end position="77"/>
    </location>
</feature>
<feature type="region of interest" description="Disordered" evidence="4">
    <location>
        <begin position="312"/>
        <end position="369"/>
    </location>
</feature>
<feature type="compositionally biased region" description="Acidic residues" evidence="4">
    <location>
        <begin position="12"/>
        <end position="41"/>
    </location>
</feature>
<dbReference type="InterPro" id="IPR035979">
    <property type="entry name" value="RBD_domain_sf"/>
</dbReference>
<dbReference type="GO" id="GO:0006417">
    <property type="term" value="P:regulation of translation"/>
    <property type="evidence" value="ECO:0007669"/>
    <property type="project" value="TreeGrafter"/>
</dbReference>
<dbReference type="GeneID" id="25902832"/>
<evidence type="ECO:0000313" key="6">
    <source>
        <dbReference type="EMBL" id="KNC85491.1"/>
    </source>
</evidence>
<evidence type="ECO:0000313" key="7">
    <source>
        <dbReference type="Proteomes" id="UP000054560"/>
    </source>
</evidence>
<evidence type="ECO:0000256" key="4">
    <source>
        <dbReference type="SAM" id="MobiDB-lite"/>
    </source>
</evidence>
<protein>
    <recommendedName>
        <fullName evidence="5">RRM domain-containing protein</fullName>
    </recommendedName>
</protein>
<feature type="region of interest" description="Disordered" evidence="4">
    <location>
        <begin position="1"/>
        <end position="86"/>
    </location>
</feature>
<evidence type="ECO:0000256" key="2">
    <source>
        <dbReference type="ARBA" id="ARBA00022884"/>
    </source>
</evidence>
<dbReference type="InterPro" id="IPR000504">
    <property type="entry name" value="RRM_dom"/>
</dbReference>
<accession>A0A0L0G9C5</accession>
<feature type="compositionally biased region" description="Low complexity" evidence="4">
    <location>
        <begin position="408"/>
        <end position="429"/>
    </location>
</feature>
<dbReference type="CDD" id="cd12325">
    <property type="entry name" value="RRM1_hnRNPA_hnRNPD_like"/>
    <property type="match status" value="1"/>
</dbReference>
<evidence type="ECO:0000256" key="1">
    <source>
        <dbReference type="ARBA" id="ARBA00022737"/>
    </source>
</evidence>
<feature type="region of interest" description="Disordered" evidence="4">
    <location>
        <begin position="251"/>
        <end position="297"/>
    </location>
</feature>
<dbReference type="OrthoDB" id="1875751at2759"/>
<dbReference type="STRING" id="667725.A0A0L0G9C5"/>
<dbReference type="FunFam" id="3.30.70.330:FF:000040">
    <property type="entry name" value="Heterogeneous nuclear ribonucleoprotein A2/B1"/>
    <property type="match status" value="1"/>
</dbReference>
<dbReference type="SUPFAM" id="SSF54928">
    <property type="entry name" value="RNA-binding domain, RBD"/>
    <property type="match status" value="2"/>
</dbReference>
<dbReference type="PANTHER" id="PTHR48032:SF6">
    <property type="entry name" value="RNA-BINDING (RRM_RBD_RNP MOTIFS) FAMILY PROTEIN"/>
    <property type="match status" value="1"/>
</dbReference>
<dbReference type="GO" id="GO:0003729">
    <property type="term" value="F:mRNA binding"/>
    <property type="evidence" value="ECO:0007669"/>
    <property type="project" value="TreeGrafter"/>
</dbReference>
<dbReference type="eggNOG" id="KOG4205">
    <property type="taxonomic scope" value="Eukaryota"/>
</dbReference>
<dbReference type="AlphaFoldDB" id="A0A0L0G9C5"/>
<keyword evidence="2 3" id="KW-0694">RNA-binding</keyword>